<evidence type="ECO:0000313" key="2">
    <source>
        <dbReference type="Proteomes" id="UP000321058"/>
    </source>
</evidence>
<protein>
    <submittedName>
        <fullName evidence="1">Uncharacterized protein</fullName>
    </submittedName>
</protein>
<accession>A0A512NCQ5</accession>
<comment type="caution">
    <text evidence="1">The sequence shown here is derived from an EMBL/GenBank/DDBJ whole genome shotgun (WGS) entry which is preliminary data.</text>
</comment>
<dbReference type="RefSeq" id="WP_147150952.1">
    <property type="nucleotide sequence ID" value="NZ_BKAJ01000069.1"/>
</dbReference>
<dbReference type="Proteomes" id="UP000321058">
    <property type="component" value="Unassembled WGS sequence"/>
</dbReference>
<sequence>MPAQITTYGGLKEGMLAWLARTGDVLLAGRFDDFLLNCERRMYYGHAVDEPGNPMRSDPLRIPEMETADTAFALSAGTVAQPPGFLELISAKSNSPEGPLQQVSQRTLDGYGTQSLGGTKLIAISGTNFRFLDAPSSGTATLRYYRKLSTPSGSTVNDILTNYPDVYLQGCLVEAAIFTQGEAEAARYLQLYNASVAGLNARTQRISASSVPVIRVRAGMTP</sequence>
<dbReference type="Pfam" id="PF24175">
    <property type="entry name" value="SU10_adaptor"/>
    <property type="match status" value="1"/>
</dbReference>
<name>A0A512NCQ5_9HYPH</name>
<gene>
    <name evidence="1" type="ORF">RSO01_38970</name>
</gene>
<evidence type="ECO:0000313" key="1">
    <source>
        <dbReference type="EMBL" id="GEP56731.1"/>
    </source>
</evidence>
<dbReference type="OrthoDB" id="7366738at2"/>
<organism evidence="1 2">
    <name type="scientific">Reyranella soli</name>
    <dbReference type="NCBI Taxonomy" id="1230389"/>
    <lineage>
        <taxon>Bacteria</taxon>
        <taxon>Pseudomonadati</taxon>
        <taxon>Pseudomonadota</taxon>
        <taxon>Alphaproteobacteria</taxon>
        <taxon>Hyphomicrobiales</taxon>
        <taxon>Reyranellaceae</taxon>
        <taxon>Reyranella</taxon>
    </lineage>
</organism>
<keyword evidence="2" id="KW-1185">Reference proteome</keyword>
<proteinExistence type="predicted"/>
<dbReference type="AlphaFoldDB" id="A0A512NCQ5"/>
<reference evidence="1 2" key="1">
    <citation type="submission" date="2019-07" db="EMBL/GenBank/DDBJ databases">
        <title>Whole genome shotgun sequence of Reyranella soli NBRC 108950.</title>
        <authorList>
            <person name="Hosoyama A."/>
            <person name="Uohara A."/>
            <person name="Ohji S."/>
            <person name="Ichikawa N."/>
        </authorList>
    </citation>
    <scope>NUCLEOTIDE SEQUENCE [LARGE SCALE GENOMIC DNA]</scope>
    <source>
        <strain evidence="1 2">NBRC 108950</strain>
    </source>
</reference>
<dbReference type="InterPro" id="IPR056209">
    <property type="entry name" value="SU10_adaptor"/>
</dbReference>
<dbReference type="EMBL" id="BKAJ01000069">
    <property type="protein sequence ID" value="GEP56731.1"/>
    <property type="molecule type" value="Genomic_DNA"/>
</dbReference>